<dbReference type="PANTHER" id="PTHR37309">
    <property type="entry name" value="SLR0284 PROTEIN"/>
    <property type="match status" value="1"/>
</dbReference>
<sequence>MKLLIVWLLNALALLAVAYLVPSIHVAGLTSALVAAAIIGLVNMLIRPVLVILTLPVTVLTLGLFLLVINGLLFFLVGHILNGFEVQTLLAGIIGAVLYSLISWALIALILGTKD</sequence>
<organism evidence="2 3">
    <name type="scientific">Methylobacillus rhizosphaerae</name>
    <dbReference type="NCBI Taxonomy" id="551994"/>
    <lineage>
        <taxon>Bacteria</taxon>
        <taxon>Pseudomonadati</taxon>
        <taxon>Pseudomonadota</taxon>
        <taxon>Betaproteobacteria</taxon>
        <taxon>Nitrosomonadales</taxon>
        <taxon>Methylophilaceae</taxon>
        <taxon>Methylobacillus</taxon>
    </lineage>
</organism>
<feature type="transmembrane region" description="Helical" evidence="1">
    <location>
        <begin position="53"/>
        <end position="77"/>
    </location>
</feature>
<keyword evidence="3" id="KW-1185">Reference proteome</keyword>
<evidence type="ECO:0000313" key="2">
    <source>
        <dbReference type="EMBL" id="SNR78961.1"/>
    </source>
</evidence>
<dbReference type="AlphaFoldDB" id="A0A238Z7P7"/>
<reference evidence="3" key="1">
    <citation type="submission" date="2017-06" db="EMBL/GenBank/DDBJ databases">
        <authorList>
            <person name="Varghese N."/>
            <person name="Submissions S."/>
        </authorList>
    </citation>
    <scope>NUCLEOTIDE SEQUENCE [LARGE SCALE GENOMIC DNA]</scope>
    <source>
        <strain evidence="3">Ca-68</strain>
    </source>
</reference>
<dbReference type="Pfam" id="PF04020">
    <property type="entry name" value="Phage_holin_4_2"/>
    <property type="match status" value="1"/>
</dbReference>
<protein>
    <submittedName>
        <fullName evidence="2">Putative membrane protein</fullName>
    </submittedName>
</protein>
<dbReference type="Proteomes" id="UP000198305">
    <property type="component" value="Unassembled WGS sequence"/>
</dbReference>
<name>A0A238Z7P7_9PROT</name>
<keyword evidence="1" id="KW-0472">Membrane</keyword>
<dbReference type="InterPro" id="IPR007165">
    <property type="entry name" value="Phage_holin_4_2"/>
</dbReference>
<keyword evidence="1" id="KW-1133">Transmembrane helix</keyword>
<gene>
    <name evidence="2" type="ORF">SAMN05192560_1086</name>
</gene>
<feature type="transmembrane region" description="Helical" evidence="1">
    <location>
        <begin position="89"/>
        <end position="111"/>
    </location>
</feature>
<dbReference type="PANTHER" id="PTHR37309:SF1">
    <property type="entry name" value="SLR0284 PROTEIN"/>
    <property type="match status" value="1"/>
</dbReference>
<evidence type="ECO:0000313" key="3">
    <source>
        <dbReference type="Proteomes" id="UP000198305"/>
    </source>
</evidence>
<accession>A0A238Z7P7</accession>
<dbReference type="EMBL" id="FZOA01000004">
    <property type="protein sequence ID" value="SNR78961.1"/>
    <property type="molecule type" value="Genomic_DNA"/>
</dbReference>
<dbReference type="RefSeq" id="WP_089375213.1">
    <property type="nucleotide sequence ID" value="NZ_FZOA01000004.1"/>
</dbReference>
<feature type="transmembrane region" description="Helical" evidence="1">
    <location>
        <begin position="28"/>
        <end position="46"/>
    </location>
</feature>
<proteinExistence type="predicted"/>
<keyword evidence="1" id="KW-0812">Transmembrane</keyword>
<evidence type="ECO:0000256" key="1">
    <source>
        <dbReference type="SAM" id="Phobius"/>
    </source>
</evidence>